<reference evidence="1 2" key="1">
    <citation type="submission" date="2023-07" db="EMBL/GenBank/DDBJ databases">
        <title>Genomic Encyclopedia of Type Strains, Phase IV (KMG-IV): sequencing the most valuable type-strain genomes for metagenomic binning, comparative biology and taxonomic classification.</title>
        <authorList>
            <person name="Goeker M."/>
        </authorList>
    </citation>
    <scope>NUCLEOTIDE SEQUENCE [LARGE SCALE GENOMIC DNA]</scope>
    <source>
        <strain evidence="1 2">DSM 25924</strain>
    </source>
</reference>
<proteinExistence type="predicted"/>
<sequence length="63" mass="7143">MASTTSPWVQTTTSAVMWRGSLTALDGVTKRSTPWRRKENLVSELENHEITKNSLVRIRELAT</sequence>
<evidence type="ECO:0000313" key="2">
    <source>
        <dbReference type="Proteomes" id="UP001229209"/>
    </source>
</evidence>
<gene>
    <name evidence="1" type="ORF">J2S04_002711</name>
</gene>
<comment type="caution">
    <text evidence="1">The sequence shown here is derived from an EMBL/GenBank/DDBJ whole genome shotgun (WGS) entry which is preliminary data.</text>
</comment>
<dbReference type="RefSeq" id="WP_306955566.1">
    <property type="nucleotide sequence ID" value="NZ_JAURUO010000020.1"/>
</dbReference>
<keyword evidence="2" id="KW-1185">Reference proteome</keyword>
<evidence type="ECO:0000313" key="1">
    <source>
        <dbReference type="EMBL" id="MDP9729737.1"/>
    </source>
</evidence>
<dbReference type="EMBL" id="JAURUO010000020">
    <property type="protein sequence ID" value="MDP9729737.1"/>
    <property type="molecule type" value="Genomic_DNA"/>
</dbReference>
<accession>A0ABT9LZR2</accession>
<dbReference type="Proteomes" id="UP001229209">
    <property type="component" value="Unassembled WGS sequence"/>
</dbReference>
<organism evidence="1 2">
    <name type="scientific">Alicyclobacillus tolerans</name>
    <dbReference type="NCBI Taxonomy" id="90970"/>
    <lineage>
        <taxon>Bacteria</taxon>
        <taxon>Bacillati</taxon>
        <taxon>Bacillota</taxon>
        <taxon>Bacilli</taxon>
        <taxon>Bacillales</taxon>
        <taxon>Alicyclobacillaceae</taxon>
        <taxon>Alicyclobacillus</taxon>
    </lineage>
</organism>
<name>A0ABT9LZR2_9BACL</name>
<protein>
    <submittedName>
        <fullName evidence="1">Uncharacterized protein</fullName>
    </submittedName>
</protein>